<dbReference type="Proteomes" id="UP000242699">
    <property type="component" value="Unassembled WGS sequence"/>
</dbReference>
<evidence type="ECO:0000313" key="2">
    <source>
        <dbReference type="EMBL" id="PSR22272.1"/>
    </source>
</evidence>
<feature type="region of interest" description="Disordered" evidence="1">
    <location>
        <begin position="42"/>
        <end position="63"/>
    </location>
</feature>
<accession>A0A2T2WJ58</accession>
<name>A0A2T2WJ58_9FIRM</name>
<evidence type="ECO:0008006" key="4">
    <source>
        <dbReference type="Google" id="ProtNLM"/>
    </source>
</evidence>
<evidence type="ECO:0000256" key="1">
    <source>
        <dbReference type="SAM" id="MobiDB-lite"/>
    </source>
</evidence>
<dbReference type="AlphaFoldDB" id="A0A2T2WJ58"/>
<reference evidence="2 3" key="1">
    <citation type="journal article" date="2014" name="BMC Genomics">
        <title>Comparison of environmental and isolate Sulfobacillus genomes reveals diverse carbon, sulfur, nitrogen, and hydrogen metabolisms.</title>
        <authorList>
            <person name="Justice N.B."/>
            <person name="Norman A."/>
            <person name="Brown C.T."/>
            <person name="Singh A."/>
            <person name="Thomas B.C."/>
            <person name="Banfield J.F."/>
        </authorList>
    </citation>
    <scope>NUCLEOTIDE SEQUENCE [LARGE SCALE GENOMIC DNA]</scope>
    <source>
        <strain evidence="2">AMDSBA1</strain>
    </source>
</reference>
<organism evidence="2 3">
    <name type="scientific">Sulfobacillus benefaciens</name>
    <dbReference type="NCBI Taxonomy" id="453960"/>
    <lineage>
        <taxon>Bacteria</taxon>
        <taxon>Bacillati</taxon>
        <taxon>Bacillota</taxon>
        <taxon>Clostridia</taxon>
        <taxon>Eubacteriales</taxon>
        <taxon>Clostridiales Family XVII. Incertae Sedis</taxon>
        <taxon>Sulfobacillus</taxon>
    </lineage>
</organism>
<proteinExistence type="predicted"/>
<sequence length="81" mass="8907">MKTIGVREFRDHATRFLAGTEPLAVSNRGVVIGFYIPVPKNREQSPLSRNPHRNGHVGRGIRGPLSWAPGEQMIIVAYASA</sequence>
<evidence type="ECO:0000313" key="3">
    <source>
        <dbReference type="Proteomes" id="UP000242699"/>
    </source>
</evidence>
<gene>
    <name evidence="2" type="ORF">C7B43_20860</name>
</gene>
<protein>
    <recommendedName>
        <fullName evidence="4">Prevent-host-death protein</fullName>
    </recommendedName>
</protein>
<dbReference type="EMBL" id="PXYT01000115">
    <property type="protein sequence ID" value="PSR22272.1"/>
    <property type="molecule type" value="Genomic_DNA"/>
</dbReference>
<comment type="caution">
    <text evidence="2">The sequence shown here is derived from an EMBL/GenBank/DDBJ whole genome shotgun (WGS) entry which is preliminary data.</text>
</comment>